<dbReference type="InterPro" id="IPR037226">
    <property type="entry name" value="CAC2185-like_sf"/>
</dbReference>
<reference evidence="1" key="1">
    <citation type="submission" date="2020-10" db="EMBL/GenBank/DDBJ databases">
        <authorList>
            <person name="Gilroy R."/>
        </authorList>
    </citation>
    <scope>NUCLEOTIDE SEQUENCE</scope>
    <source>
        <strain evidence="1">ChiW13-3771</strain>
    </source>
</reference>
<accession>A0A9D1EBY1</accession>
<comment type="caution">
    <text evidence="1">The sequence shown here is derived from an EMBL/GenBank/DDBJ whole genome shotgun (WGS) entry which is preliminary data.</text>
</comment>
<name>A0A9D1EBY1_9FIRM</name>
<proteinExistence type="predicted"/>
<dbReference type="EMBL" id="DVHN01000007">
    <property type="protein sequence ID" value="HIR87522.1"/>
    <property type="molecule type" value="Genomic_DNA"/>
</dbReference>
<protein>
    <submittedName>
        <fullName evidence="1">DUF1919 domain-containing protein</fullName>
    </submittedName>
</protein>
<dbReference type="Proteomes" id="UP000824201">
    <property type="component" value="Unassembled WGS sequence"/>
</dbReference>
<dbReference type="InterPro" id="IPR015037">
    <property type="entry name" value="DUF1919"/>
</dbReference>
<sequence length="215" mass="25602">MMTLNGVLLWIRNSYVRTTSKIRKQKINKTDFTIISNNCWSGIIYESYGLPKQSPTVGMFFMAEEYLKFVSNLKYYVEDCELCFIDPEQSRHKKFYKKNKKFGSYLIGRLDDVEIAMLHFHSQEEAILKWKRRCERINWDHMIVKMNDQNGCKKEYAEKFMKLPFKNKIFFTVRNWSDIKGITILNSKNKDCCGMFDEPFGSSKKMNINQLINKI</sequence>
<dbReference type="SUPFAM" id="SSF142795">
    <property type="entry name" value="CAC2185-like"/>
    <property type="match status" value="1"/>
</dbReference>
<evidence type="ECO:0000313" key="2">
    <source>
        <dbReference type="Proteomes" id="UP000824201"/>
    </source>
</evidence>
<evidence type="ECO:0000313" key="1">
    <source>
        <dbReference type="EMBL" id="HIR87522.1"/>
    </source>
</evidence>
<dbReference type="AlphaFoldDB" id="A0A9D1EBY1"/>
<dbReference type="Pfam" id="PF08942">
    <property type="entry name" value="DUF1919"/>
    <property type="match status" value="1"/>
</dbReference>
<organism evidence="1 2">
    <name type="scientific">Candidatus Fimimorpha faecalis</name>
    <dbReference type="NCBI Taxonomy" id="2840824"/>
    <lineage>
        <taxon>Bacteria</taxon>
        <taxon>Bacillati</taxon>
        <taxon>Bacillota</taxon>
        <taxon>Clostridia</taxon>
        <taxon>Eubacteriales</taxon>
        <taxon>Candidatus Fimimorpha</taxon>
    </lineage>
</organism>
<reference evidence="1" key="2">
    <citation type="journal article" date="2021" name="PeerJ">
        <title>Extensive microbial diversity within the chicken gut microbiome revealed by metagenomics and culture.</title>
        <authorList>
            <person name="Gilroy R."/>
            <person name="Ravi A."/>
            <person name="Getino M."/>
            <person name="Pursley I."/>
            <person name="Horton D.L."/>
            <person name="Alikhan N.F."/>
            <person name="Baker D."/>
            <person name="Gharbi K."/>
            <person name="Hall N."/>
            <person name="Watson M."/>
            <person name="Adriaenssens E.M."/>
            <person name="Foster-Nyarko E."/>
            <person name="Jarju S."/>
            <person name="Secka A."/>
            <person name="Antonio M."/>
            <person name="Oren A."/>
            <person name="Chaudhuri R.R."/>
            <person name="La Ragione R."/>
            <person name="Hildebrand F."/>
            <person name="Pallen M.J."/>
        </authorList>
    </citation>
    <scope>NUCLEOTIDE SEQUENCE</scope>
    <source>
        <strain evidence="1">ChiW13-3771</strain>
    </source>
</reference>
<gene>
    <name evidence="1" type="ORF">IAC96_01085</name>
</gene>